<dbReference type="InterPro" id="IPR002314">
    <property type="entry name" value="aa-tRNA-synt_IIb"/>
</dbReference>
<comment type="catalytic activity">
    <reaction evidence="9">
        <text>tRNA(Pro) + L-proline + ATP = L-prolyl-tRNA(Pro) + AMP + diphosphate</text>
        <dbReference type="Rhea" id="RHEA:14305"/>
        <dbReference type="Rhea" id="RHEA-COMP:9700"/>
        <dbReference type="Rhea" id="RHEA-COMP:9702"/>
        <dbReference type="ChEBI" id="CHEBI:30616"/>
        <dbReference type="ChEBI" id="CHEBI:33019"/>
        <dbReference type="ChEBI" id="CHEBI:60039"/>
        <dbReference type="ChEBI" id="CHEBI:78442"/>
        <dbReference type="ChEBI" id="CHEBI:78532"/>
        <dbReference type="ChEBI" id="CHEBI:456215"/>
        <dbReference type="EC" id="6.1.1.15"/>
    </reaction>
</comment>
<dbReference type="PRINTS" id="PR01046">
    <property type="entry name" value="TRNASYNTHPRO"/>
</dbReference>
<evidence type="ECO:0000256" key="4">
    <source>
        <dbReference type="ARBA" id="ARBA00022741"/>
    </source>
</evidence>
<keyword evidence="5" id="KW-0067">ATP-binding</keyword>
<name>A0A1F5B1Z0_9BACT</name>
<dbReference type="Pfam" id="PF00587">
    <property type="entry name" value="tRNA-synt_2b"/>
    <property type="match status" value="1"/>
</dbReference>
<dbReference type="GO" id="GO:0004827">
    <property type="term" value="F:proline-tRNA ligase activity"/>
    <property type="evidence" value="ECO:0007669"/>
    <property type="project" value="UniProtKB-EC"/>
</dbReference>
<evidence type="ECO:0000256" key="6">
    <source>
        <dbReference type="ARBA" id="ARBA00022917"/>
    </source>
</evidence>
<dbReference type="EC" id="6.1.1.15" evidence="1"/>
<proteinExistence type="predicted"/>
<evidence type="ECO:0000313" key="12">
    <source>
        <dbReference type="Proteomes" id="UP000176431"/>
    </source>
</evidence>
<dbReference type="InterPro" id="IPR006195">
    <property type="entry name" value="aa-tRNA-synth_II"/>
</dbReference>
<keyword evidence="6" id="KW-0648">Protein biosynthesis</keyword>
<gene>
    <name evidence="11" type="ORF">A2819_01480</name>
</gene>
<dbReference type="PANTHER" id="PTHR42753">
    <property type="entry name" value="MITOCHONDRIAL RIBOSOME PROTEIN L39/PROLYL-TRNA LIGASE FAMILY MEMBER"/>
    <property type="match status" value="1"/>
</dbReference>
<dbReference type="GO" id="GO:0005829">
    <property type="term" value="C:cytosol"/>
    <property type="evidence" value="ECO:0007669"/>
    <property type="project" value="TreeGrafter"/>
</dbReference>
<keyword evidence="4" id="KW-0547">Nucleotide-binding</keyword>
<dbReference type="InterPro" id="IPR036621">
    <property type="entry name" value="Anticodon-bd_dom_sf"/>
</dbReference>
<dbReference type="PANTHER" id="PTHR42753:SF2">
    <property type="entry name" value="PROLINE--TRNA LIGASE"/>
    <property type="match status" value="1"/>
</dbReference>
<evidence type="ECO:0000256" key="3">
    <source>
        <dbReference type="ARBA" id="ARBA00022598"/>
    </source>
</evidence>
<keyword evidence="3" id="KW-0436">Ligase</keyword>
<dbReference type="AlphaFoldDB" id="A0A1F5B1Z0"/>
<sequence>MRQSQLFGKTLREAPKDEISVNAKLLERGGFIYKNSAGIYSYLPLGWRVLSKIANIIREEINAIGGQEMFMPALVEKKYLDATGRWDVEIGFEARGKKEKSAGFILGWTHEEILTAIASKYINSYKDLPVAAYQIQTKFRNEPRAKSGLLRGREFMMKDLYSFHASESDFKNYYEIVKKTYLNIFKRCGLKTVYTLAAGGDYTAENTHEFHVLCSVGEDVVFVCLKCGYAENKEISKLNAGGKCSKCAGKIIKENAIEVGNIFPLGTKYSDALNLNFLNSKGKKESVIMGSYGIGLGRTMGAMVETLHDDNGIIWPESVAPFKIHLIELKSSNPVVQKEAEKIYKTCLDNGVEVLYDDRDDKSVGEKFADADLIGIPKRIVVSEKTLAKNSVEIKDRKTGKINFKHVKQII</sequence>
<dbReference type="SUPFAM" id="SSF55681">
    <property type="entry name" value="Class II aaRS and biotin synthetases"/>
    <property type="match status" value="1"/>
</dbReference>
<evidence type="ECO:0000256" key="2">
    <source>
        <dbReference type="ARBA" id="ARBA00019110"/>
    </source>
</evidence>
<dbReference type="InterPro" id="IPR004154">
    <property type="entry name" value="Anticodon-bd"/>
</dbReference>
<evidence type="ECO:0000256" key="5">
    <source>
        <dbReference type="ARBA" id="ARBA00022840"/>
    </source>
</evidence>
<evidence type="ECO:0000256" key="9">
    <source>
        <dbReference type="ARBA" id="ARBA00047671"/>
    </source>
</evidence>
<feature type="domain" description="Aminoacyl-transfer RNA synthetases class-II family profile" evidence="10">
    <location>
        <begin position="38"/>
        <end position="316"/>
    </location>
</feature>
<dbReference type="InterPro" id="IPR050062">
    <property type="entry name" value="Pro-tRNA_synthetase"/>
</dbReference>
<dbReference type="PROSITE" id="PS50862">
    <property type="entry name" value="AA_TRNA_LIGASE_II"/>
    <property type="match status" value="1"/>
</dbReference>
<evidence type="ECO:0000259" key="10">
    <source>
        <dbReference type="PROSITE" id="PS50862"/>
    </source>
</evidence>
<comment type="caution">
    <text evidence="11">The sequence shown here is derived from an EMBL/GenBank/DDBJ whole genome shotgun (WGS) entry which is preliminary data.</text>
</comment>
<dbReference type="GO" id="GO:0006433">
    <property type="term" value="P:prolyl-tRNA aminoacylation"/>
    <property type="evidence" value="ECO:0007669"/>
    <property type="project" value="InterPro"/>
</dbReference>
<dbReference type="Proteomes" id="UP000176431">
    <property type="component" value="Unassembled WGS sequence"/>
</dbReference>
<protein>
    <recommendedName>
        <fullName evidence="2">Proline--tRNA ligase</fullName>
        <ecNumber evidence="1">6.1.1.15</ecNumber>
    </recommendedName>
    <alternativeName>
        <fullName evidence="8">Prolyl-tRNA synthetase</fullName>
    </alternativeName>
</protein>
<dbReference type="InterPro" id="IPR045864">
    <property type="entry name" value="aa-tRNA-synth_II/BPL/LPL"/>
</dbReference>
<dbReference type="Pfam" id="PF03129">
    <property type="entry name" value="HGTP_anticodon"/>
    <property type="match status" value="1"/>
</dbReference>
<dbReference type="InterPro" id="IPR044140">
    <property type="entry name" value="ProRS_anticodon_short"/>
</dbReference>
<dbReference type="EMBL" id="MEYK01000039">
    <property type="protein sequence ID" value="OGD24590.1"/>
    <property type="molecule type" value="Genomic_DNA"/>
</dbReference>
<keyword evidence="7" id="KW-0030">Aminoacyl-tRNA synthetase</keyword>
<accession>A0A1F5B1Z0</accession>
<dbReference type="Gene3D" id="3.40.50.800">
    <property type="entry name" value="Anticodon-binding domain"/>
    <property type="match status" value="1"/>
</dbReference>
<dbReference type="InterPro" id="IPR002316">
    <property type="entry name" value="Pro-tRNA-ligase_IIa"/>
</dbReference>
<dbReference type="CDD" id="cd00861">
    <property type="entry name" value="ProRS_anticodon_short"/>
    <property type="match status" value="1"/>
</dbReference>
<evidence type="ECO:0000256" key="7">
    <source>
        <dbReference type="ARBA" id="ARBA00023146"/>
    </source>
</evidence>
<evidence type="ECO:0000256" key="8">
    <source>
        <dbReference type="ARBA" id="ARBA00029731"/>
    </source>
</evidence>
<reference evidence="11 12" key="1">
    <citation type="journal article" date="2016" name="Nat. Commun.">
        <title>Thousands of microbial genomes shed light on interconnected biogeochemical processes in an aquifer system.</title>
        <authorList>
            <person name="Anantharaman K."/>
            <person name="Brown C.T."/>
            <person name="Hug L.A."/>
            <person name="Sharon I."/>
            <person name="Castelle C.J."/>
            <person name="Probst A.J."/>
            <person name="Thomas B.C."/>
            <person name="Singh A."/>
            <person name="Wilkins M.J."/>
            <person name="Karaoz U."/>
            <person name="Brodie E.L."/>
            <person name="Williams K.H."/>
            <person name="Hubbard S.S."/>
            <person name="Banfield J.F."/>
        </authorList>
    </citation>
    <scope>NUCLEOTIDE SEQUENCE [LARGE SCALE GENOMIC DNA]</scope>
</reference>
<dbReference type="SUPFAM" id="SSF52954">
    <property type="entry name" value="Class II aaRS ABD-related"/>
    <property type="match status" value="1"/>
</dbReference>
<evidence type="ECO:0000313" key="11">
    <source>
        <dbReference type="EMBL" id="OGD24590.1"/>
    </source>
</evidence>
<evidence type="ECO:0000256" key="1">
    <source>
        <dbReference type="ARBA" id="ARBA00012831"/>
    </source>
</evidence>
<organism evidence="11 12">
    <name type="scientific">Candidatus Azambacteria bacterium RIFCSPHIGHO2_01_FULL_40_24</name>
    <dbReference type="NCBI Taxonomy" id="1797301"/>
    <lineage>
        <taxon>Bacteria</taxon>
        <taxon>Candidatus Azamiibacteriota</taxon>
    </lineage>
</organism>
<dbReference type="Gene3D" id="3.30.930.10">
    <property type="entry name" value="Bira Bifunctional Protein, Domain 2"/>
    <property type="match status" value="1"/>
</dbReference>
<dbReference type="GO" id="GO:0005524">
    <property type="term" value="F:ATP binding"/>
    <property type="evidence" value="ECO:0007669"/>
    <property type="project" value="UniProtKB-KW"/>
</dbReference>